<organism evidence="2 3">
    <name type="scientific">Methylobacterium marchantiae</name>
    <dbReference type="NCBI Taxonomy" id="600331"/>
    <lineage>
        <taxon>Bacteria</taxon>
        <taxon>Pseudomonadati</taxon>
        <taxon>Pseudomonadota</taxon>
        <taxon>Alphaproteobacteria</taxon>
        <taxon>Hyphomicrobiales</taxon>
        <taxon>Methylobacteriaceae</taxon>
        <taxon>Methylobacterium</taxon>
    </lineage>
</organism>
<proteinExistence type="predicted"/>
<sequence>MASPAERSARHVAVLGYAAGSEHLDPTLLPVLREGLVWLAARPWNRPFRPPTLEVDGVSMLGVALGANSIGASTEVGGLGALAVASCASSGLSAFNRSLMAAAAHLLKAPGRPDLSTMLPEVRVALAELGIVPGDAGTHRDAWRNAMLHVAVEGGVAQTVLTLRAFNALCERNMPARLGRLEADDVVRVLQGVVRSFRHWTWEDRPRTRTSPTVRWDIEHEYHVQNLLWSVMAPLFPDLNAEEYTPPVGQKNPRMDLTVPSLRLVVEVKFVRPGARFADIIEEVAADASLYGADPKWEVLIPFIWDDSRRSEEHATLVEGLRKLEMVHDAVVVQRPGKMERMVPPVINGPVARRAGRRGPDTMPAGSARSGSCDHEPG</sequence>
<dbReference type="Pfam" id="PF18742">
    <property type="entry name" value="DpnII-MboI"/>
    <property type="match status" value="1"/>
</dbReference>
<dbReference type="EMBL" id="JBHTND010000035">
    <property type="protein sequence ID" value="MFD1303681.1"/>
    <property type="molecule type" value="Genomic_DNA"/>
</dbReference>
<dbReference type="Proteomes" id="UP001597176">
    <property type="component" value="Unassembled WGS sequence"/>
</dbReference>
<comment type="caution">
    <text evidence="2">The sequence shown here is derived from an EMBL/GenBank/DDBJ whole genome shotgun (WGS) entry which is preliminary data.</text>
</comment>
<evidence type="ECO:0000313" key="2">
    <source>
        <dbReference type="EMBL" id="MFD1303681.1"/>
    </source>
</evidence>
<reference evidence="3" key="1">
    <citation type="journal article" date="2019" name="Int. J. Syst. Evol. Microbiol.">
        <title>The Global Catalogue of Microorganisms (GCM) 10K type strain sequencing project: providing services to taxonomists for standard genome sequencing and annotation.</title>
        <authorList>
            <consortium name="The Broad Institute Genomics Platform"/>
            <consortium name="The Broad Institute Genome Sequencing Center for Infectious Disease"/>
            <person name="Wu L."/>
            <person name="Ma J."/>
        </authorList>
    </citation>
    <scope>NUCLEOTIDE SEQUENCE [LARGE SCALE GENOMIC DNA]</scope>
    <source>
        <strain evidence="3">CCUG 56108</strain>
    </source>
</reference>
<gene>
    <name evidence="2" type="ORF">ACFQ4G_19110</name>
</gene>
<keyword evidence="3" id="KW-1185">Reference proteome</keyword>
<evidence type="ECO:0000256" key="1">
    <source>
        <dbReference type="SAM" id="MobiDB-lite"/>
    </source>
</evidence>
<evidence type="ECO:0000313" key="3">
    <source>
        <dbReference type="Proteomes" id="UP001597176"/>
    </source>
</evidence>
<dbReference type="RefSeq" id="WP_238209257.1">
    <property type="nucleotide sequence ID" value="NZ_JBHTND010000035.1"/>
</dbReference>
<name>A0ABW3X2E3_9HYPH</name>
<protein>
    <submittedName>
        <fullName evidence="2">Uncharacterized protein</fullName>
    </submittedName>
</protein>
<feature type="region of interest" description="Disordered" evidence="1">
    <location>
        <begin position="350"/>
        <end position="378"/>
    </location>
</feature>
<accession>A0ABW3X2E3</accession>